<gene>
    <name evidence="1" type="ordered locus">CENSYa_1678</name>
</gene>
<dbReference type="KEGG" id="csy:CENSYa_1678"/>
<dbReference type="STRING" id="414004.CENSYa_1678"/>
<dbReference type="HOGENOM" id="CLU_1736339_0_0_2"/>
<keyword evidence="2" id="KW-1185">Reference proteome</keyword>
<reference evidence="1 2" key="1">
    <citation type="journal article" date="2006" name="Proc. Natl. Acad. Sci. U.S.A.">
        <title>Genomic analysis of the uncultivated marine crenarchaeote Cenarchaeum symbiosum.</title>
        <authorList>
            <person name="Hallam S.J."/>
            <person name="Konstantinidis K.T."/>
            <person name="Putnam N."/>
            <person name="Schleper C."/>
            <person name="Watanabe Y."/>
            <person name="Sugahara J."/>
            <person name="Preston C."/>
            <person name="de la Torre J."/>
            <person name="Richardson P.M."/>
            <person name="DeLong E.F."/>
        </authorList>
    </citation>
    <scope>NUCLEOTIDE SEQUENCE [LARGE SCALE GENOMIC DNA]</scope>
    <source>
        <strain evidence="2">A</strain>
    </source>
</reference>
<organism evidence="1 2">
    <name type="scientific">Cenarchaeum symbiosum (strain A)</name>
    <dbReference type="NCBI Taxonomy" id="414004"/>
    <lineage>
        <taxon>Archaea</taxon>
        <taxon>Nitrososphaerota</taxon>
        <taxon>Candidatus Cenarchaeales</taxon>
        <taxon>Candidatus Cenarchaeaceae</taxon>
        <taxon>Candidatus Cenarchaeum</taxon>
    </lineage>
</organism>
<evidence type="ECO:0000313" key="1">
    <source>
        <dbReference type="EMBL" id="ABK78295.1"/>
    </source>
</evidence>
<protein>
    <submittedName>
        <fullName evidence="1">Uncharacterized protein</fullName>
    </submittedName>
</protein>
<dbReference type="EMBL" id="DP000238">
    <property type="protein sequence ID" value="ABK78295.1"/>
    <property type="molecule type" value="Genomic_DNA"/>
</dbReference>
<proteinExistence type="predicted"/>
<accession>A0RY78</accession>
<sequence length="150" mass="16898">MPDPVFRQLDIDIDGGMYPTPLITYTFAGNNILDDVDRHMDADCTTTCILEFRDEDHPLIDEIYGGIRLIMYNRIEDIEMLTVRNNNLIEFDNAWSSNLDCACLDEVLPGCHLTGTVPCAPGQSICVSNAWNHMMNTYNTNQGYSSTVKP</sequence>
<dbReference type="Proteomes" id="UP000000758">
    <property type="component" value="Chromosome"/>
</dbReference>
<dbReference type="AlphaFoldDB" id="A0RY78"/>
<evidence type="ECO:0000313" key="2">
    <source>
        <dbReference type="Proteomes" id="UP000000758"/>
    </source>
</evidence>
<dbReference type="EnsemblBacteria" id="ABK78295">
    <property type="protein sequence ID" value="ABK78295"/>
    <property type="gene ID" value="CENSYa_1678"/>
</dbReference>
<name>A0RY78_CENSY</name>